<dbReference type="SUPFAM" id="SSF49899">
    <property type="entry name" value="Concanavalin A-like lectins/glucanases"/>
    <property type="match status" value="2"/>
</dbReference>
<evidence type="ECO:0000256" key="11">
    <source>
        <dbReference type="ARBA" id="ARBA00023326"/>
    </source>
</evidence>
<keyword evidence="10" id="KW-0326">Glycosidase</keyword>
<dbReference type="GO" id="GO:0000272">
    <property type="term" value="P:polysaccharide catabolic process"/>
    <property type="evidence" value="ECO:0007669"/>
    <property type="project" value="UniProtKB-KW"/>
</dbReference>
<dbReference type="GO" id="GO:0042995">
    <property type="term" value="C:cell projection"/>
    <property type="evidence" value="ECO:0007669"/>
    <property type="project" value="UniProtKB-SubCell"/>
</dbReference>
<evidence type="ECO:0000259" key="13">
    <source>
        <dbReference type="PROSITE" id="PS50093"/>
    </source>
</evidence>
<dbReference type="SMART" id="SM00282">
    <property type="entry name" value="LamG"/>
    <property type="match status" value="2"/>
</dbReference>
<dbReference type="Proteomes" id="UP000183750">
    <property type="component" value="Unassembled WGS sequence"/>
</dbReference>
<name>A0A1H4QP40_9MICO</name>
<dbReference type="GO" id="GO:0005886">
    <property type="term" value="C:plasma membrane"/>
    <property type="evidence" value="ECO:0007669"/>
    <property type="project" value="TreeGrafter"/>
</dbReference>
<dbReference type="Pfam" id="PF18911">
    <property type="entry name" value="PKD_4"/>
    <property type="match status" value="4"/>
</dbReference>
<evidence type="ECO:0000313" key="15">
    <source>
        <dbReference type="Proteomes" id="UP000183750"/>
    </source>
</evidence>
<sequence length="1782" mass="182767">MGNTALSWGRRVRAASIAIAMTLAVVFGSLVAISPAHADVSPPEGEAATVTADSLPTVQINGIVWDQAVVGNVVYAAGKFTSARPAGAAAGTNETPRSNLLAYDIRTGALITSFAPSINGQVRQVEASPDGTRLYIVGDFTTVNTQTRNRVAAFDLPSGNLAAFNPNSNGVTSGVAATNDTVYITGTFGRVSGNDRSGAAAFTRSGTLLPWAPVLEQRQGRVVTVSPAGDKVVLGGNFQTLNGSSNPGYGLAMVSASDASLLPFSANNVIRNAGLDAAILSLKSDGDDIYGTGYVFGNGGNLEGSFRASWATGNLVWVNDCHGDQYDVEPMGDTVYAAGHSHYCGSLVDGFPQSDPWTFYRGLAVTKDVERTTPFGLNLGYYDFGGNPAPKLQHWFPAFNAGNVSGASQGPWSVSSNSEYLVYGGEFTRVNNTGQQGLARFAVAGKSTNAQGPILWNTAWPASSIALTGGSIRVSWPLNYDRDSEFLKYEVLRDNVVVKTYENVRSKSADWGLPPMAYVDTTVTNGTSYTYRVRATDNEGHSILGGTTTVTASGSAAPSAYRTAVLEDAPLSYWPLDDSSATLSYDWAGASDLAVRSGVTRGTAGAMLSDSRSGSDFDGSNNGFASTTSAIAGPDTFGVEAWFKTTTTNGGKIVGFGSSSTGTSGSYDRHVYMEPSGRVTFGVYPGSSQTISSSTAFNDGQWHYMSAGLSDGGMVLYIDGIRVAQRTDVTSAQPYNGYWRVGGDTSWAGAAFFDGDIDEVAIYGAPLTRQQAAAHYTASGRELEGSTAPADAYGAAVYAADPALYWRLGESTGSVAADASGYNQKGNYFGAVAKGANGALEGVSNQAASFEGGQVISQNSFSNPRSYSLEAWFKTDTTTGGKIIGFGNSSDGNSSGYDRHVYMTPDGKLIYGVWVGFAETLQTSASYNDGQWHQVVATQGATGMRLYVDGVLQGSNGQTNAQDYTGYWHVGGDVTWGPGDWEFDGAIDEVAVYLAPISDTTVSQHYALGTTGAPANIAPNASFTSAVTKLALAVNASGSTDADGTIASYSWNWGDGTPAGSGATATHTYAVAGSYTVTLTVTDDKGASDTETTIVEAVANQAPVASFTSAATDLKVDVDASASQDTDGTIAGYSWNWGDGTAAGSGKTASHTYAAAGTNTITLTVTDDQGATTQKTASITVTAPVGAVTYASDSFNRTVASGLGTANTGGAWTLSNTASNYLVSGAYAALLQQAGGAQRYAYLTGVSSTDTAVDVDVVLPQLPTGGSAYYTVAARRVGTEDYRSRVIVSPTGGVQLQLQQSTTVLTTVPTGLTVSAGDALHVRTEATGTSPTTIRAKVWKVGTSEPAAWTSTTTSSTAGLQTAGHVGIGVYLGGSVTNVPFQTRFDNFWAGSTTGGPTPPTNQAPTAAFTSSVSGLAATVNGSSSTDADGTIAGYAWNFGDGTTGTGATPAAHTYAAAGTYQVTLTVTDDKGATAAITKPVTVTAVPGNQSPVASFTASPTDLTVAVDASASTDPDGTIASYAWNFGDGTTGTGATASHPYAAAGTYTVTLTVTDDDGAVNTVTKSVTVTAPAGAAFAADDFGRANGLLGTAQTGGAWAQTSSAANVAIDNGAAKFTTQAAGQTRTATLNSATSTSTDLTFTVSAPALPAGARVYVAALARVVGADDYRARWLIGADGSVTAQLARGGTALVSQNMAGFTFAAGTIYNVRVQAFGVGTTTLRSKIWAAGTTEPAAWQLSTTDSTAGLQTAGHIGISTYAGSGFSSVPYTLTFDDFRARGVTP</sequence>
<feature type="domain" description="PKD" evidence="13">
    <location>
        <begin position="1488"/>
        <end position="1576"/>
    </location>
</feature>
<dbReference type="Gene3D" id="2.60.40.10">
    <property type="entry name" value="Immunoglobulins"/>
    <property type="match status" value="5"/>
</dbReference>
<feature type="domain" description="PKD" evidence="13">
    <location>
        <begin position="1405"/>
        <end position="1490"/>
    </location>
</feature>
<organism evidence="14 15">
    <name type="scientific">Microbacterium hydrocarbonoxydans</name>
    <dbReference type="NCBI Taxonomy" id="273678"/>
    <lineage>
        <taxon>Bacteria</taxon>
        <taxon>Bacillati</taxon>
        <taxon>Actinomycetota</taxon>
        <taxon>Actinomycetes</taxon>
        <taxon>Micrococcales</taxon>
        <taxon>Microbacteriaceae</taxon>
        <taxon>Microbacterium</taxon>
    </lineage>
</organism>
<keyword evidence="15" id="KW-1185">Reference proteome</keyword>
<gene>
    <name evidence="14" type="ORF">SAMN04489807_3158</name>
</gene>
<keyword evidence="11" id="KW-0624">Polysaccharide degradation</keyword>
<dbReference type="InterPro" id="IPR011044">
    <property type="entry name" value="Quino_amine_DH_bsu"/>
</dbReference>
<dbReference type="PANTHER" id="PTHR46730">
    <property type="entry name" value="POLYCYSTIN-1"/>
    <property type="match status" value="1"/>
</dbReference>
<keyword evidence="8" id="KW-1015">Disulfide bond</keyword>
<dbReference type="GO" id="GO:0016798">
    <property type="term" value="F:hydrolase activity, acting on glycosyl bonds"/>
    <property type="evidence" value="ECO:0007669"/>
    <property type="project" value="UniProtKB-KW"/>
</dbReference>
<dbReference type="InterPro" id="IPR003961">
    <property type="entry name" value="FN3_dom"/>
</dbReference>
<dbReference type="SUPFAM" id="SSF49299">
    <property type="entry name" value="PKD domain"/>
    <property type="match status" value="4"/>
</dbReference>
<keyword evidence="10" id="KW-0378">Hydrolase</keyword>
<dbReference type="InterPro" id="IPR035986">
    <property type="entry name" value="PKD_dom_sf"/>
</dbReference>
<reference evidence="15" key="1">
    <citation type="submission" date="2016-10" db="EMBL/GenBank/DDBJ databases">
        <authorList>
            <person name="Varghese N."/>
            <person name="Submissions S."/>
        </authorList>
    </citation>
    <scope>NUCLEOTIDE SEQUENCE [LARGE SCALE GENOMIC DNA]</scope>
    <source>
        <strain evidence="15">DSM 16089</strain>
    </source>
</reference>
<evidence type="ECO:0000256" key="8">
    <source>
        <dbReference type="ARBA" id="ARBA00023157"/>
    </source>
</evidence>
<evidence type="ECO:0000256" key="7">
    <source>
        <dbReference type="ARBA" id="ARBA00023136"/>
    </source>
</evidence>
<evidence type="ECO:0000256" key="5">
    <source>
        <dbReference type="ARBA" id="ARBA00022737"/>
    </source>
</evidence>
<dbReference type="InterPro" id="IPR001791">
    <property type="entry name" value="Laminin_G"/>
</dbReference>
<evidence type="ECO:0000313" key="14">
    <source>
        <dbReference type="EMBL" id="SEC21278.1"/>
    </source>
</evidence>
<dbReference type="GO" id="GO:0006816">
    <property type="term" value="P:calcium ion transport"/>
    <property type="evidence" value="ECO:0007669"/>
    <property type="project" value="TreeGrafter"/>
</dbReference>
<comment type="subcellular location">
    <subcellularLocation>
        <location evidence="2">Cell projection</location>
    </subcellularLocation>
    <subcellularLocation>
        <location evidence="1">Membrane</location>
        <topology evidence="1">Multi-pass membrane protein</topology>
    </subcellularLocation>
</comment>
<dbReference type="CDD" id="cd00063">
    <property type="entry name" value="FN3"/>
    <property type="match status" value="1"/>
</dbReference>
<feature type="signal peptide" evidence="12">
    <location>
        <begin position="1"/>
        <end position="38"/>
    </location>
</feature>
<dbReference type="EMBL" id="FNSQ01000005">
    <property type="protein sequence ID" value="SEC21278.1"/>
    <property type="molecule type" value="Genomic_DNA"/>
</dbReference>
<dbReference type="PROSITE" id="PS50093">
    <property type="entry name" value="PKD"/>
    <property type="match status" value="4"/>
</dbReference>
<dbReference type="InterPro" id="IPR013783">
    <property type="entry name" value="Ig-like_fold"/>
</dbReference>
<dbReference type="InterPro" id="IPR013320">
    <property type="entry name" value="ConA-like_dom_sf"/>
</dbReference>
<dbReference type="CDD" id="cd00110">
    <property type="entry name" value="LamG"/>
    <property type="match status" value="1"/>
</dbReference>
<dbReference type="InterPro" id="IPR022409">
    <property type="entry name" value="PKD/Chitinase_dom"/>
</dbReference>
<keyword evidence="9" id="KW-0966">Cell projection</keyword>
<evidence type="ECO:0000256" key="3">
    <source>
        <dbReference type="ARBA" id="ARBA00022692"/>
    </source>
</evidence>
<keyword evidence="7" id="KW-0472">Membrane</keyword>
<protein>
    <submittedName>
        <fullName evidence="14">PKD repeat-containing protein</fullName>
    </submittedName>
</protein>
<feature type="domain" description="PKD" evidence="13">
    <location>
        <begin position="1019"/>
        <end position="1102"/>
    </location>
</feature>
<dbReference type="InterPro" id="IPR000601">
    <property type="entry name" value="PKD_dom"/>
</dbReference>
<keyword evidence="5" id="KW-0677">Repeat</keyword>
<proteinExistence type="predicted"/>
<dbReference type="SUPFAM" id="SSF50969">
    <property type="entry name" value="YVTN repeat-like/Quinoprotein amine dehydrogenase"/>
    <property type="match status" value="1"/>
</dbReference>
<evidence type="ECO:0000256" key="9">
    <source>
        <dbReference type="ARBA" id="ARBA00023273"/>
    </source>
</evidence>
<dbReference type="Gene3D" id="2.60.120.200">
    <property type="match status" value="2"/>
</dbReference>
<dbReference type="Pfam" id="PF13385">
    <property type="entry name" value="Laminin_G_3"/>
    <property type="match status" value="2"/>
</dbReference>
<dbReference type="OrthoDB" id="9802683at2"/>
<evidence type="ECO:0000256" key="12">
    <source>
        <dbReference type="SAM" id="SignalP"/>
    </source>
</evidence>
<evidence type="ECO:0000256" key="1">
    <source>
        <dbReference type="ARBA" id="ARBA00004141"/>
    </source>
</evidence>
<accession>A0A1H4QP40</accession>
<dbReference type="InterPro" id="IPR006558">
    <property type="entry name" value="LamG-like"/>
</dbReference>
<evidence type="ECO:0000256" key="2">
    <source>
        <dbReference type="ARBA" id="ARBA00004316"/>
    </source>
</evidence>
<dbReference type="CDD" id="cd00146">
    <property type="entry name" value="PKD"/>
    <property type="match status" value="4"/>
</dbReference>
<keyword evidence="11" id="KW-0119">Carbohydrate metabolism</keyword>
<dbReference type="InterPro" id="IPR036116">
    <property type="entry name" value="FN3_sf"/>
</dbReference>
<dbReference type="PANTHER" id="PTHR46730:SF4">
    <property type="entry name" value="POLYCYSTIC KIDNEY DISEASE PROTEIN 1-LIKE 1"/>
    <property type="match status" value="1"/>
</dbReference>
<evidence type="ECO:0000256" key="10">
    <source>
        <dbReference type="ARBA" id="ARBA00023295"/>
    </source>
</evidence>
<keyword evidence="4 12" id="KW-0732">Signal</keyword>
<keyword evidence="3" id="KW-0812">Transmembrane</keyword>
<feature type="domain" description="PKD" evidence="13">
    <location>
        <begin position="1103"/>
        <end position="1188"/>
    </location>
</feature>
<dbReference type="SUPFAM" id="SSF49265">
    <property type="entry name" value="Fibronectin type III"/>
    <property type="match status" value="1"/>
</dbReference>
<dbReference type="SMART" id="SM00089">
    <property type="entry name" value="PKD"/>
    <property type="match status" value="4"/>
</dbReference>
<feature type="chain" id="PRO_5010169127" evidence="12">
    <location>
        <begin position="39"/>
        <end position="1782"/>
    </location>
</feature>
<dbReference type="SMART" id="SM00560">
    <property type="entry name" value="LamGL"/>
    <property type="match status" value="2"/>
</dbReference>
<evidence type="ECO:0000256" key="6">
    <source>
        <dbReference type="ARBA" id="ARBA00022989"/>
    </source>
</evidence>
<dbReference type="GO" id="GO:0005261">
    <property type="term" value="F:monoatomic cation channel activity"/>
    <property type="evidence" value="ECO:0007669"/>
    <property type="project" value="TreeGrafter"/>
</dbReference>
<keyword evidence="6" id="KW-1133">Transmembrane helix</keyword>
<evidence type="ECO:0000256" key="4">
    <source>
        <dbReference type="ARBA" id="ARBA00022729"/>
    </source>
</evidence>